<dbReference type="OrthoDB" id="147549at2157"/>
<dbReference type="SUPFAM" id="SSF52768">
    <property type="entry name" value="Arginase/deacetylase"/>
    <property type="match status" value="1"/>
</dbReference>
<dbReference type="Proteomes" id="UP000509301">
    <property type="component" value="Chromosome"/>
</dbReference>
<feature type="domain" description="Histone deacetylase" evidence="1">
    <location>
        <begin position="31"/>
        <end position="293"/>
    </location>
</feature>
<dbReference type="KEGG" id="mten:GWK48_01380"/>
<dbReference type="InterPro" id="IPR037138">
    <property type="entry name" value="His_deacetylse_dom_sf"/>
</dbReference>
<dbReference type="GO" id="GO:0040029">
    <property type="term" value="P:epigenetic regulation of gene expression"/>
    <property type="evidence" value="ECO:0007669"/>
    <property type="project" value="TreeGrafter"/>
</dbReference>
<dbReference type="EMBL" id="CP049074">
    <property type="protein sequence ID" value="QKQ99225.1"/>
    <property type="molecule type" value="Genomic_DNA"/>
</dbReference>
<name>A0A6N0NR60_9CREN</name>
<organism evidence="2 3">
    <name type="scientific">Metallosphaera tengchongensis</name>
    <dbReference type="NCBI Taxonomy" id="1532350"/>
    <lineage>
        <taxon>Archaea</taxon>
        <taxon>Thermoproteota</taxon>
        <taxon>Thermoprotei</taxon>
        <taxon>Sulfolobales</taxon>
        <taxon>Sulfolobaceae</taxon>
        <taxon>Metallosphaera</taxon>
    </lineage>
</organism>
<evidence type="ECO:0000313" key="2">
    <source>
        <dbReference type="EMBL" id="QKQ99225.1"/>
    </source>
</evidence>
<dbReference type="PRINTS" id="PR01270">
    <property type="entry name" value="HDASUPER"/>
</dbReference>
<evidence type="ECO:0000259" key="1">
    <source>
        <dbReference type="Pfam" id="PF00850"/>
    </source>
</evidence>
<dbReference type="GeneID" id="55640556"/>
<dbReference type="RefSeq" id="WP_174628910.1">
    <property type="nucleotide sequence ID" value="NZ_CP049074.1"/>
</dbReference>
<dbReference type="InterPro" id="IPR023696">
    <property type="entry name" value="Ureohydrolase_dom_sf"/>
</dbReference>
<reference evidence="2 3" key="1">
    <citation type="submission" date="2020-02" db="EMBL/GenBank/DDBJ databases">
        <title>Comparative genome analysis reveals the metabolism and evolution of the thermophilic archaeal genus Metallosphaera.</title>
        <authorList>
            <person name="Jiang C."/>
        </authorList>
    </citation>
    <scope>NUCLEOTIDE SEQUENCE [LARGE SCALE GENOMIC DNA]</scope>
    <source>
        <strain evidence="2 3">Ric-A</strain>
    </source>
</reference>
<dbReference type="Pfam" id="PF00850">
    <property type="entry name" value="Hist_deacetyl"/>
    <property type="match status" value="1"/>
</dbReference>
<protein>
    <submittedName>
        <fullName evidence="2">Histone deacetylase family protein</fullName>
    </submittedName>
</protein>
<evidence type="ECO:0000313" key="3">
    <source>
        <dbReference type="Proteomes" id="UP000509301"/>
    </source>
</evidence>
<keyword evidence="3" id="KW-1185">Reference proteome</keyword>
<dbReference type="InterPro" id="IPR023801">
    <property type="entry name" value="His_deacetylse_dom"/>
</dbReference>
<gene>
    <name evidence="2" type="ORF">GWK48_01380</name>
</gene>
<dbReference type="InterPro" id="IPR000286">
    <property type="entry name" value="HDACs"/>
</dbReference>
<dbReference type="AlphaFoldDB" id="A0A6N0NR60"/>
<dbReference type="PANTHER" id="PTHR10625:SF10">
    <property type="entry name" value="HISTONE DEACETYLASE HDAC1"/>
    <property type="match status" value="1"/>
</dbReference>
<accession>A0A6N0NR60</accession>
<sequence length="340" mass="38200">MYGQPLGIIWHERFREISFSHPMIRDISKKRISEFRERVSSLTNVMFITPRPAPIDALYEVHDKGLIERIMEASKLPYIGFLDSGDTVHYPGMFEDVLLVAGSALTAIEMSNYLKTIYVPLGGFHHATKYNSMGFCPINDVNLTINRLMNLKQKVAVLDVDAHHPNGVEEMFYEKPVLKISIFAYDGSFFPGTGDPRRRGDKEGKGLNYNVALPLGAADDSFEEALRMLRLLEEYDPSYLVVIAGVDGHKDDGLKSLNLTSNSYNLLGYKISKLFGRRETRIISFGGGGYGQGSALSMYSFVLGLQGFLKKEEVPTQDFEKRHEVKKLVDSFLEGFSSSL</sequence>
<proteinExistence type="predicted"/>
<dbReference type="PANTHER" id="PTHR10625">
    <property type="entry name" value="HISTONE DEACETYLASE HDAC1-RELATED"/>
    <property type="match status" value="1"/>
</dbReference>
<dbReference type="Gene3D" id="3.40.800.20">
    <property type="entry name" value="Histone deacetylase domain"/>
    <property type="match status" value="1"/>
</dbReference>
<dbReference type="GO" id="GO:0004407">
    <property type="term" value="F:histone deacetylase activity"/>
    <property type="evidence" value="ECO:0007669"/>
    <property type="project" value="TreeGrafter"/>
</dbReference>